<dbReference type="CDD" id="cd00838">
    <property type="entry name" value="MPP_superfamily"/>
    <property type="match status" value="1"/>
</dbReference>
<dbReference type="Gene3D" id="3.60.21.10">
    <property type="match status" value="2"/>
</dbReference>
<dbReference type="GO" id="GO:0016787">
    <property type="term" value="F:hydrolase activity"/>
    <property type="evidence" value="ECO:0007669"/>
    <property type="project" value="InterPro"/>
</dbReference>
<dbReference type="Proteomes" id="UP000264330">
    <property type="component" value="Unassembled WGS sequence"/>
</dbReference>
<feature type="domain" description="Calcineurin-like phosphoesterase" evidence="2">
    <location>
        <begin position="23"/>
        <end position="362"/>
    </location>
</feature>
<gene>
    <name evidence="3" type="ORF">DGQ38_16575</name>
</gene>
<evidence type="ECO:0000313" key="3">
    <source>
        <dbReference type="EMBL" id="HCV82657.1"/>
    </source>
</evidence>
<name>A0A3D5J3R9_9FLAO</name>
<sequence>MKRISLLLILMCNLMIAQNNTHTIAFVADIHLLDIYADYENFEGLPVPGQSQKAKIRTMQAQLHSTRLFNENYFVLKAVLDDIAQRGIKLVAFPGDYTDDGQPLNIEGLAKILKNYEQQYGISFFITTGNHDPVAPYNTSGGKPDFLGKNGKEQAIFSNVLSLPLEERSDVLLEPKLEKAGYKFILHSLSEFGFFPKQKYSYWETPFSSYSYQDYSFRKAEKEATLANRTYAINDSLEIPDASYLVEPVKGLWLLAIDGNSYLPRKNGGFGSASIGYNQTVDHKKHLFSWIKKVAQNAQKLNKKLIAFSHYPAVDFNDDASPQLKIFLGEKKWQLERVPEERIAKILIEAGIKLHFAGHMHINDTGKRDYKNGHFLVNIQTPSLAAYIPGYKILKLDKNTAEVETVAIKEVPRFDELFPLYKTEHDYLKKSNLKTWNIDILNSKNYHDFTQYHLENLVDLRFLPNDWDPEFEAYVSGLTASDLYKIVAENPQTETEFSEWKGRDMILDFYKIRNADKLAFQDIPSQRLSDYKKIIEAKKQHQLSKSQNKNAQKLSQFLGIFDKFLNGLPANHFRIDLETGEVFSINNKQ</sequence>
<dbReference type="InterPro" id="IPR029052">
    <property type="entry name" value="Metallo-depent_PP-like"/>
</dbReference>
<dbReference type="AlphaFoldDB" id="A0A3D5J3R9"/>
<feature type="signal peptide" evidence="1">
    <location>
        <begin position="1"/>
        <end position="17"/>
    </location>
</feature>
<dbReference type="SUPFAM" id="SSF56300">
    <property type="entry name" value="Metallo-dependent phosphatases"/>
    <property type="match status" value="1"/>
</dbReference>
<reference evidence="3 4" key="1">
    <citation type="journal article" date="2018" name="Nat. Biotechnol.">
        <title>A standardized bacterial taxonomy based on genome phylogeny substantially revises the tree of life.</title>
        <authorList>
            <person name="Parks D.H."/>
            <person name="Chuvochina M."/>
            <person name="Waite D.W."/>
            <person name="Rinke C."/>
            <person name="Skarshewski A."/>
            <person name="Chaumeil P.A."/>
            <person name="Hugenholtz P."/>
        </authorList>
    </citation>
    <scope>NUCLEOTIDE SEQUENCE [LARGE SCALE GENOMIC DNA]</scope>
    <source>
        <strain evidence="3">UBA9359</strain>
    </source>
</reference>
<protein>
    <submittedName>
        <fullName evidence="3">Metallophosphoesterase</fullName>
    </submittedName>
</protein>
<dbReference type="EMBL" id="DPMF01000380">
    <property type="protein sequence ID" value="HCV82657.1"/>
    <property type="molecule type" value="Genomic_DNA"/>
</dbReference>
<proteinExistence type="predicted"/>
<organism evidence="3 4">
    <name type="scientific">Zunongwangia profunda</name>
    <dbReference type="NCBI Taxonomy" id="398743"/>
    <lineage>
        <taxon>Bacteria</taxon>
        <taxon>Pseudomonadati</taxon>
        <taxon>Bacteroidota</taxon>
        <taxon>Flavobacteriia</taxon>
        <taxon>Flavobacteriales</taxon>
        <taxon>Flavobacteriaceae</taxon>
        <taxon>Zunongwangia</taxon>
    </lineage>
</organism>
<dbReference type="Pfam" id="PF00149">
    <property type="entry name" value="Metallophos"/>
    <property type="match status" value="1"/>
</dbReference>
<dbReference type="RefSeq" id="WP_041578811.1">
    <property type="nucleotide sequence ID" value="NZ_CAJXAW010000013.1"/>
</dbReference>
<evidence type="ECO:0000313" key="4">
    <source>
        <dbReference type="Proteomes" id="UP000264330"/>
    </source>
</evidence>
<keyword evidence="1" id="KW-0732">Signal</keyword>
<comment type="caution">
    <text evidence="3">The sequence shown here is derived from an EMBL/GenBank/DDBJ whole genome shotgun (WGS) entry which is preliminary data.</text>
</comment>
<accession>A0A3D5J3R9</accession>
<feature type="chain" id="PRO_5017588057" evidence="1">
    <location>
        <begin position="18"/>
        <end position="589"/>
    </location>
</feature>
<evidence type="ECO:0000256" key="1">
    <source>
        <dbReference type="SAM" id="SignalP"/>
    </source>
</evidence>
<dbReference type="InterPro" id="IPR004843">
    <property type="entry name" value="Calcineurin-like_PHP"/>
</dbReference>
<evidence type="ECO:0000259" key="2">
    <source>
        <dbReference type="Pfam" id="PF00149"/>
    </source>
</evidence>